<sequence>MSNKIKRTVLMLCLVLAFALAGCAKGDDSDQAETIVQEIAAESNLVIPVNELSGTVKFYPVTVDGIDMEILAVKDEEGNIRTAFNTCQVCYSSGRGYYKQVGDKLVCQNCGNQFTVEQVEVLSGGCNPLPIFSEDKTETADSVTINYDFLKEATQTFENWKASY</sequence>
<dbReference type="AlphaFoldDB" id="A0A4R3KB90"/>
<dbReference type="OrthoDB" id="9792533at2"/>
<dbReference type="Pfam" id="PF10080">
    <property type="entry name" value="FtrD-like"/>
    <property type="match status" value="1"/>
</dbReference>
<comment type="caution">
    <text evidence="3">The sequence shown here is derived from an EMBL/GenBank/DDBJ whole genome shotgun (WGS) entry which is preliminary data.</text>
</comment>
<dbReference type="InterPro" id="IPR018758">
    <property type="entry name" value="FtrD-like"/>
</dbReference>
<evidence type="ECO:0000313" key="4">
    <source>
        <dbReference type="Proteomes" id="UP000295726"/>
    </source>
</evidence>
<keyword evidence="1" id="KW-0732">Signal</keyword>
<gene>
    <name evidence="3" type="ORF">EDD59_10634</name>
</gene>
<dbReference type="RefSeq" id="WP_132379821.1">
    <property type="nucleotide sequence ID" value="NZ_DAIPCY010000018.1"/>
</dbReference>
<dbReference type="PROSITE" id="PS51257">
    <property type="entry name" value="PROKAR_LIPOPROTEIN"/>
    <property type="match status" value="1"/>
</dbReference>
<accession>A0A4R3KB90</accession>
<dbReference type="Proteomes" id="UP000295726">
    <property type="component" value="Unassembled WGS sequence"/>
</dbReference>
<organism evidence="3 4">
    <name type="scientific">Muricomes intestini</name>
    <dbReference type="NCBI Taxonomy" id="1796634"/>
    <lineage>
        <taxon>Bacteria</taxon>
        <taxon>Bacillati</taxon>
        <taxon>Bacillota</taxon>
        <taxon>Clostridia</taxon>
        <taxon>Lachnospirales</taxon>
        <taxon>Lachnospiraceae</taxon>
        <taxon>Muricomes</taxon>
    </lineage>
</organism>
<feature type="domain" description="Membrane iron-sulfur containing protein FtrD-like" evidence="2">
    <location>
        <begin position="54"/>
        <end position="157"/>
    </location>
</feature>
<keyword evidence="4" id="KW-1185">Reference proteome</keyword>
<reference evidence="3 4" key="1">
    <citation type="submission" date="2019-03" db="EMBL/GenBank/DDBJ databases">
        <title>Genomic Encyclopedia of Type Strains, Phase IV (KMG-IV): sequencing the most valuable type-strain genomes for metagenomic binning, comparative biology and taxonomic classification.</title>
        <authorList>
            <person name="Goeker M."/>
        </authorList>
    </citation>
    <scope>NUCLEOTIDE SEQUENCE [LARGE SCALE GENOMIC DNA]</scope>
    <source>
        <strain evidence="3 4">DSM 29489</strain>
    </source>
</reference>
<evidence type="ECO:0000259" key="2">
    <source>
        <dbReference type="Pfam" id="PF10080"/>
    </source>
</evidence>
<evidence type="ECO:0000256" key="1">
    <source>
        <dbReference type="SAM" id="SignalP"/>
    </source>
</evidence>
<proteinExistence type="predicted"/>
<evidence type="ECO:0000313" key="3">
    <source>
        <dbReference type="EMBL" id="TCS80210.1"/>
    </source>
</evidence>
<feature type="signal peptide" evidence="1">
    <location>
        <begin position="1"/>
        <end position="21"/>
    </location>
</feature>
<feature type="chain" id="PRO_5039522587" evidence="1">
    <location>
        <begin position="22"/>
        <end position="164"/>
    </location>
</feature>
<dbReference type="EMBL" id="SLZZ01000006">
    <property type="protein sequence ID" value="TCS80210.1"/>
    <property type="molecule type" value="Genomic_DNA"/>
</dbReference>
<name>A0A4R3KB90_9FIRM</name>
<protein>
    <submittedName>
        <fullName evidence="3">Putative membrane protein DUF2318</fullName>
    </submittedName>
</protein>